<keyword evidence="1" id="KW-0175">Coiled coil</keyword>
<feature type="compositionally biased region" description="Basic and acidic residues" evidence="2">
    <location>
        <begin position="100"/>
        <end position="125"/>
    </location>
</feature>
<accession>A0AAN6IAC6</accession>
<evidence type="ECO:0000259" key="3">
    <source>
        <dbReference type="Pfam" id="PF14420"/>
    </source>
</evidence>
<sequence length="538" mass="60477">MASEDESQAGDKHHDDKDWELHKEQFRVCYIDNNMTRKDAAQYLKDNFGFDATPRQWERKIKQWGFSKYSSREDRLHQIASTGKSIYEVGRPGRRPRSAHMGEEGKLHPYEDRNLRRFARREASRSRSRSRSASFTDRPRPRFQNDLGESSSTAIIDQTFNLNLANPTAFHPPSQGFTVAATPAAGKPEQPVQLHLLHEQKASAFGDLEEPELFLTVDDSQYGASNNQDQFPDFSGGLMPVGSSLGTDAHTPDLQFSMGQNDPTINYAFPNDSSANFDTYAVSTNIDNGLVNNGMMGDQLYNDVRLSQGQMNQSIMDNIPTLIFDAVDPDPIGMVSQLDETDFSQMSDMADIVSLTASENSGPLQNDVMPLIEEYTRDIQAAAWGWVTSQQYIGTSGDKLAASLDQPGQVFKVRMTIMLENFASSQQRALQAMRDRCNRLKKKNETLEEFINTSESVKICEICGILILCRWWCPACVYHISPVSSAVAPPAASKLCRSLYQFLKWYRSSLMRSINLSIYQPKKASHVRIALGKTKARS</sequence>
<dbReference type="AlphaFoldDB" id="A0AAN6IAC6"/>
<evidence type="ECO:0000313" key="5">
    <source>
        <dbReference type="Proteomes" id="UP001203852"/>
    </source>
</evidence>
<dbReference type="PANTHER" id="PTHR38788:SF3">
    <property type="entry name" value="CLR5 DOMAIN-CONTAINING PROTEIN"/>
    <property type="match status" value="1"/>
</dbReference>
<dbReference type="EMBL" id="MU404363">
    <property type="protein sequence ID" value="KAI1608559.1"/>
    <property type="molecule type" value="Genomic_DNA"/>
</dbReference>
<feature type="coiled-coil region" evidence="1">
    <location>
        <begin position="423"/>
        <end position="450"/>
    </location>
</feature>
<evidence type="ECO:0000313" key="4">
    <source>
        <dbReference type="EMBL" id="KAI1608559.1"/>
    </source>
</evidence>
<proteinExistence type="predicted"/>
<dbReference type="Pfam" id="PF14420">
    <property type="entry name" value="Clr5"/>
    <property type="match status" value="1"/>
</dbReference>
<evidence type="ECO:0000256" key="1">
    <source>
        <dbReference type="SAM" id="Coils"/>
    </source>
</evidence>
<evidence type="ECO:0000256" key="2">
    <source>
        <dbReference type="SAM" id="MobiDB-lite"/>
    </source>
</evidence>
<dbReference type="Proteomes" id="UP001203852">
    <property type="component" value="Unassembled WGS sequence"/>
</dbReference>
<protein>
    <recommendedName>
        <fullName evidence="3">Clr5 domain-containing protein</fullName>
    </recommendedName>
</protein>
<dbReference type="PANTHER" id="PTHR38788">
    <property type="entry name" value="CLR5 DOMAIN-CONTAINING PROTEIN"/>
    <property type="match status" value="1"/>
</dbReference>
<feature type="region of interest" description="Disordered" evidence="2">
    <location>
        <begin position="88"/>
        <end position="151"/>
    </location>
</feature>
<comment type="caution">
    <text evidence="4">The sequence shown here is derived from an EMBL/GenBank/DDBJ whole genome shotgun (WGS) entry which is preliminary data.</text>
</comment>
<name>A0AAN6IAC6_9EURO</name>
<gene>
    <name evidence="4" type="ORF">EDD36DRAFT_103647</name>
</gene>
<organism evidence="4 5">
    <name type="scientific">Exophiala viscosa</name>
    <dbReference type="NCBI Taxonomy" id="2486360"/>
    <lineage>
        <taxon>Eukaryota</taxon>
        <taxon>Fungi</taxon>
        <taxon>Dikarya</taxon>
        <taxon>Ascomycota</taxon>
        <taxon>Pezizomycotina</taxon>
        <taxon>Eurotiomycetes</taxon>
        <taxon>Chaetothyriomycetidae</taxon>
        <taxon>Chaetothyriales</taxon>
        <taxon>Herpotrichiellaceae</taxon>
        <taxon>Exophiala</taxon>
    </lineage>
</organism>
<keyword evidence="5" id="KW-1185">Reference proteome</keyword>
<dbReference type="InterPro" id="IPR025676">
    <property type="entry name" value="Clr5_dom"/>
</dbReference>
<feature type="domain" description="Clr5" evidence="3">
    <location>
        <begin position="16"/>
        <end position="68"/>
    </location>
</feature>
<reference evidence="4" key="1">
    <citation type="journal article" date="2022" name="bioRxiv">
        <title>Deciphering the potential niche of two novel black yeast fungi from a biological soil crust based on their genomes, phenotypes, and melanin regulation.</title>
        <authorList>
            <consortium name="DOE Joint Genome Institute"/>
            <person name="Carr E.C."/>
            <person name="Barton Q."/>
            <person name="Grambo S."/>
            <person name="Sullivan M."/>
            <person name="Renfro C.M."/>
            <person name="Kuo A."/>
            <person name="Pangilinan J."/>
            <person name="Lipzen A."/>
            <person name="Keymanesh K."/>
            <person name="Savage E."/>
            <person name="Barry K."/>
            <person name="Grigoriev I.V."/>
            <person name="Riekhof W.R."/>
            <person name="Harris S.S."/>
        </authorList>
    </citation>
    <scope>NUCLEOTIDE SEQUENCE</scope>
    <source>
        <strain evidence="4">JF 03-4F</strain>
    </source>
</reference>